<dbReference type="GO" id="GO:0003676">
    <property type="term" value="F:nucleic acid binding"/>
    <property type="evidence" value="ECO:0007669"/>
    <property type="project" value="InterPro"/>
</dbReference>
<feature type="compositionally biased region" description="Low complexity" evidence="1">
    <location>
        <begin position="206"/>
        <end position="227"/>
    </location>
</feature>
<keyword evidence="3" id="KW-1185">Reference proteome</keyword>
<evidence type="ECO:0000256" key="1">
    <source>
        <dbReference type="SAM" id="MobiDB-lite"/>
    </source>
</evidence>
<gene>
    <name evidence="2" type="ORF">LVIROSA_LOCUS32424</name>
</gene>
<comment type="caution">
    <text evidence="2">The sequence shown here is derived from an EMBL/GenBank/DDBJ whole genome shotgun (WGS) entry which is preliminary data.</text>
</comment>
<evidence type="ECO:0008006" key="4">
    <source>
        <dbReference type="Google" id="ProtNLM"/>
    </source>
</evidence>
<dbReference type="Gene3D" id="3.30.70.330">
    <property type="match status" value="1"/>
</dbReference>
<dbReference type="SUPFAM" id="SSF54928">
    <property type="entry name" value="RNA-binding domain, RBD"/>
    <property type="match status" value="1"/>
</dbReference>
<evidence type="ECO:0000313" key="2">
    <source>
        <dbReference type="EMBL" id="CAH1446752.1"/>
    </source>
</evidence>
<sequence length="651" mass="75162">MTEDSDTIVDVHYNGVFTPTPLMYFDGVKAYVPYTVVNKMNFPDFIPFLEKHTNRRCRDVYYCPHEVRLYEGLHVIQNDCDFNKFLEDINEKKRLDVYVDHRDEGEADLEDDDLVSIDDVDSILEDDVKVEHVEDDEVISLKRNFNDQFLNKLCPIQNDDLVEEDHNAIRPIYPRYDHTQKWNEMKPQLGIPLRCTIFHQTGHNKATCPSKPTPAPSTAGPSQSTPTPSTPTPVVNEVPLKKAPVKRSPMKKVPLNDAGRVRKFSERITEIGLQKNVNVKDGTGCSQDKPVTLEKIRIKPGLNVNFTSVRPEPSLPFWTRPSETSYLRQIHRFFYRIVDLLFFAKLLRCRTRGGLGTLLLLHHHTSAMAARITKRDVEKHFSAEGKVEDVHLVMDPWTRDSRGFGAVSSQWRSIASCCSSSSKFQTNKSQANARLSTQRARRRRGRTPTPGRYLGLRSARGGRRHRSPTYSPPCSRRRRRSYSPDYSSDSDRSRSRSRRRSYSPYYYTRRGRGRSRSRSYSQGSRSSPEDGYYRRGRGSYRYRSYSPEERDYNRSRSRDSSSPEYEYSRRRRRRSYRSVSPRSVSSSPTTRRRRRSYSSSMSPVKSKRSYSSVSVSSRSRSPAAHYSISSRSRSRSGSLSSRSTASSDYTK</sequence>
<feature type="compositionally biased region" description="Low complexity" evidence="1">
    <location>
        <begin position="577"/>
        <end position="589"/>
    </location>
</feature>
<dbReference type="EMBL" id="CAKMRJ010005523">
    <property type="protein sequence ID" value="CAH1446752.1"/>
    <property type="molecule type" value="Genomic_DNA"/>
</dbReference>
<dbReference type="Proteomes" id="UP001157418">
    <property type="component" value="Unassembled WGS sequence"/>
</dbReference>
<dbReference type="InterPro" id="IPR035979">
    <property type="entry name" value="RBD_domain_sf"/>
</dbReference>
<feature type="region of interest" description="Disordered" evidence="1">
    <location>
        <begin position="425"/>
        <end position="651"/>
    </location>
</feature>
<dbReference type="InterPro" id="IPR012677">
    <property type="entry name" value="Nucleotide-bd_a/b_plait_sf"/>
</dbReference>
<accession>A0AAU9P973</accession>
<proteinExistence type="predicted"/>
<organism evidence="2 3">
    <name type="scientific">Lactuca virosa</name>
    <dbReference type="NCBI Taxonomy" id="75947"/>
    <lineage>
        <taxon>Eukaryota</taxon>
        <taxon>Viridiplantae</taxon>
        <taxon>Streptophyta</taxon>
        <taxon>Embryophyta</taxon>
        <taxon>Tracheophyta</taxon>
        <taxon>Spermatophyta</taxon>
        <taxon>Magnoliopsida</taxon>
        <taxon>eudicotyledons</taxon>
        <taxon>Gunneridae</taxon>
        <taxon>Pentapetalae</taxon>
        <taxon>asterids</taxon>
        <taxon>campanulids</taxon>
        <taxon>Asterales</taxon>
        <taxon>Asteraceae</taxon>
        <taxon>Cichorioideae</taxon>
        <taxon>Cichorieae</taxon>
        <taxon>Lactucinae</taxon>
        <taxon>Lactuca</taxon>
    </lineage>
</organism>
<feature type="compositionally biased region" description="Low complexity" evidence="1">
    <location>
        <begin position="597"/>
        <end position="651"/>
    </location>
</feature>
<feature type="region of interest" description="Disordered" evidence="1">
    <location>
        <begin position="204"/>
        <end position="236"/>
    </location>
</feature>
<evidence type="ECO:0000313" key="3">
    <source>
        <dbReference type="Proteomes" id="UP001157418"/>
    </source>
</evidence>
<feature type="compositionally biased region" description="Polar residues" evidence="1">
    <location>
        <begin position="425"/>
        <end position="438"/>
    </location>
</feature>
<reference evidence="2 3" key="1">
    <citation type="submission" date="2022-01" db="EMBL/GenBank/DDBJ databases">
        <authorList>
            <person name="Xiong W."/>
            <person name="Schranz E."/>
        </authorList>
    </citation>
    <scope>NUCLEOTIDE SEQUENCE [LARGE SCALE GENOMIC DNA]</scope>
</reference>
<dbReference type="AlphaFoldDB" id="A0AAU9P973"/>
<feature type="compositionally biased region" description="Basic and acidic residues" evidence="1">
    <location>
        <begin position="546"/>
        <end position="561"/>
    </location>
</feature>
<protein>
    <recommendedName>
        <fullName evidence="4">RRM domain-containing protein</fullName>
    </recommendedName>
</protein>
<name>A0AAU9P973_9ASTR</name>